<dbReference type="Pfam" id="PF13487">
    <property type="entry name" value="HD_5"/>
    <property type="match status" value="1"/>
</dbReference>
<comment type="caution">
    <text evidence="2">The sequence shown here is derived from an EMBL/GenBank/DDBJ whole genome shotgun (WGS) entry which is preliminary data.</text>
</comment>
<dbReference type="Proteomes" id="UP000478090">
    <property type="component" value="Unassembled WGS sequence"/>
</dbReference>
<proteinExistence type="predicted"/>
<dbReference type="PANTHER" id="PTHR45228">
    <property type="entry name" value="CYCLIC DI-GMP PHOSPHODIESTERASE TM_0186-RELATED"/>
    <property type="match status" value="1"/>
</dbReference>
<dbReference type="EMBL" id="WWCM01000003">
    <property type="protein sequence ID" value="MYM39085.1"/>
    <property type="molecule type" value="Genomic_DNA"/>
</dbReference>
<dbReference type="SMART" id="SM00471">
    <property type="entry name" value="HDc"/>
    <property type="match status" value="1"/>
</dbReference>
<evidence type="ECO:0000259" key="1">
    <source>
        <dbReference type="PROSITE" id="PS51832"/>
    </source>
</evidence>
<dbReference type="PROSITE" id="PS51832">
    <property type="entry name" value="HD_GYP"/>
    <property type="match status" value="1"/>
</dbReference>
<dbReference type="InterPro" id="IPR029016">
    <property type="entry name" value="GAF-like_dom_sf"/>
</dbReference>
<dbReference type="SUPFAM" id="SSF109604">
    <property type="entry name" value="HD-domain/PDEase-like"/>
    <property type="match status" value="1"/>
</dbReference>
<dbReference type="CDD" id="cd00077">
    <property type="entry name" value="HDc"/>
    <property type="match status" value="1"/>
</dbReference>
<dbReference type="InterPro" id="IPR037522">
    <property type="entry name" value="HD_GYP_dom"/>
</dbReference>
<dbReference type="Gene3D" id="1.10.3210.10">
    <property type="entry name" value="Hypothetical protein af1432"/>
    <property type="match status" value="1"/>
</dbReference>
<dbReference type="RefSeq" id="WP_161038463.1">
    <property type="nucleotide sequence ID" value="NZ_WWCM01000003.1"/>
</dbReference>
<dbReference type="InterPro" id="IPR003607">
    <property type="entry name" value="HD/PDEase_dom"/>
</dbReference>
<sequence length="382" mass="42286">MSTQTKPLAADSLQQHFLAGHISSSGRLQALHTRMLQALPDIDRIACALYDASDDTLTTFINSTRSGLPLPAYQFALADSPSLSALAHDASVRMLDDLSHTLQPSSVHSRWLLDQGYQSSFTVPMYDQRGLLGFIFFDSLQLHAFPEKTQRDLLLYSNLISMTIANEVETIRSLRASTHLACEFAHLRDFETGAHLQRMSHYAKLIATAVAPHYQLSDEFIEHVFWFAPLHDIGKIGIPDSILLKQGSLDAAEHQIMETHVSKGLEIIGKLIDDFGLGDFPDTAELRNIVGCHHEMLDGSGYPLGLSGDAIPLSARIVSVADIYDALTTVRPYKQPWSHAQAMAELQRMADQGKLDAHCVHALGTLSDEILAIQRQFQDSEM</sequence>
<keyword evidence="3" id="KW-1185">Reference proteome</keyword>
<dbReference type="Gene3D" id="3.30.450.40">
    <property type="match status" value="1"/>
</dbReference>
<protein>
    <submittedName>
        <fullName evidence="2">HD domain-containing protein</fullName>
    </submittedName>
</protein>
<gene>
    <name evidence="2" type="ORF">GTP27_07040</name>
</gene>
<accession>A0ABW9VKA6</accession>
<name>A0ABW9VKA6_9BURK</name>
<dbReference type="PANTHER" id="PTHR45228:SF1">
    <property type="entry name" value="CYCLIC DI-GMP PHOSPHODIESTERASE TM_0186"/>
    <property type="match status" value="1"/>
</dbReference>
<evidence type="ECO:0000313" key="3">
    <source>
        <dbReference type="Proteomes" id="UP000478090"/>
    </source>
</evidence>
<evidence type="ECO:0000313" key="2">
    <source>
        <dbReference type="EMBL" id="MYM39085.1"/>
    </source>
</evidence>
<dbReference type="SUPFAM" id="SSF55781">
    <property type="entry name" value="GAF domain-like"/>
    <property type="match status" value="1"/>
</dbReference>
<dbReference type="InterPro" id="IPR052020">
    <property type="entry name" value="Cyclic_di-GMP/3'3'-cGAMP_PDE"/>
</dbReference>
<feature type="domain" description="HD-GYP" evidence="1">
    <location>
        <begin position="170"/>
        <end position="379"/>
    </location>
</feature>
<organism evidence="2 3">
    <name type="scientific">Duganella qianjiadongensis</name>
    <dbReference type="NCBI Taxonomy" id="2692176"/>
    <lineage>
        <taxon>Bacteria</taxon>
        <taxon>Pseudomonadati</taxon>
        <taxon>Pseudomonadota</taxon>
        <taxon>Betaproteobacteria</taxon>
        <taxon>Burkholderiales</taxon>
        <taxon>Oxalobacteraceae</taxon>
        <taxon>Telluria group</taxon>
        <taxon>Duganella</taxon>
    </lineage>
</organism>
<reference evidence="2 3" key="1">
    <citation type="submission" date="2019-12" db="EMBL/GenBank/DDBJ databases">
        <title>Novel species isolated from a subtropical stream in China.</title>
        <authorList>
            <person name="Lu H."/>
        </authorList>
    </citation>
    <scope>NUCLEOTIDE SEQUENCE [LARGE SCALE GENOMIC DNA]</scope>
    <source>
        <strain evidence="2 3">CY13W</strain>
    </source>
</reference>